<gene>
    <name evidence="2" type="ORF">PS854_00580</name>
</gene>
<proteinExistence type="predicted"/>
<evidence type="ECO:0000256" key="1">
    <source>
        <dbReference type="SAM" id="SignalP"/>
    </source>
</evidence>
<dbReference type="Proteomes" id="UP000327111">
    <property type="component" value="Unassembled WGS sequence"/>
</dbReference>
<organism evidence="2 3">
    <name type="scientific">Pseudomonas fluorescens</name>
    <dbReference type="NCBI Taxonomy" id="294"/>
    <lineage>
        <taxon>Bacteria</taxon>
        <taxon>Pseudomonadati</taxon>
        <taxon>Pseudomonadota</taxon>
        <taxon>Gammaproteobacteria</taxon>
        <taxon>Pseudomonadales</taxon>
        <taxon>Pseudomonadaceae</taxon>
        <taxon>Pseudomonas</taxon>
    </lineage>
</organism>
<keyword evidence="1" id="KW-0732">Signal</keyword>
<feature type="signal peptide" evidence="1">
    <location>
        <begin position="1"/>
        <end position="22"/>
    </location>
</feature>
<name>A0A5E7GYU8_PSEFL</name>
<accession>A0A5E7GYU8</accession>
<dbReference type="EMBL" id="CABVIF010000001">
    <property type="protein sequence ID" value="VVO56738.1"/>
    <property type="molecule type" value="Genomic_DNA"/>
</dbReference>
<reference evidence="2 3" key="1">
    <citation type="submission" date="2019-09" db="EMBL/GenBank/DDBJ databases">
        <authorList>
            <person name="Chandra G."/>
            <person name="Truman W A."/>
        </authorList>
    </citation>
    <scope>NUCLEOTIDE SEQUENCE [LARGE SCALE GENOMIC DNA]</scope>
    <source>
        <strain evidence="2">PS854</strain>
    </source>
</reference>
<evidence type="ECO:0000313" key="2">
    <source>
        <dbReference type="EMBL" id="VVO56738.1"/>
    </source>
</evidence>
<feature type="chain" id="PRO_5022850083" evidence="1">
    <location>
        <begin position="23"/>
        <end position="119"/>
    </location>
</feature>
<sequence length="119" mass="12718" precursor="true">MKGLAKAILVTLGMMGGLQCLAAEIAFSSATDFREISLNLKRADDPIPPGISLQVKLSPDAQRRMAQLTRENLNQPLKLFINGVHVSTSTIQSAVEGPALMIALPAETARNLLPTLVEP</sequence>
<dbReference type="AlphaFoldDB" id="A0A5E7GYU8"/>
<dbReference type="RefSeq" id="WP_150732161.1">
    <property type="nucleotide sequence ID" value="NZ_CABVIF010000001.1"/>
</dbReference>
<dbReference type="Gene3D" id="3.30.1360.200">
    <property type="match status" value="1"/>
</dbReference>
<evidence type="ECO:0000313" key="3">
    <source>
        <dbReference type="Proteomes" id="UP000327111"/>
    </source>
</evidence>
<protein>
    <submittedName>
        <fullName evidence="2">Uncharacterized protein</fullName>
    </submittedName>
</protein>